<dbReference type="Proteomes" id="UP000754644">
    <property type="component" value="Unassembled WGS sequence"/>
</dbReference>
<dbReference type="AlphaFoldDB" id="A0A972VYQ1"/>
<protein>
    <submittedName>
        <fullName evidence="1">Uncharacterized protein</fullName>
    </submittedName>
</protein>
<evidence type="ECO:0000313" key="1">
    <source>
        <dbReference type="EMBL" id="NQV66011.1"/>
    </source>
</evidence>
<proteinExistence type="predicted"/>
<comment type="caution">
    <text evidence="1">The sequence shown here is derived from an EMBL/GenBank/DDBJ whole genome shotgun (WGS) entry which is preliminary data.</text>
</comment>
<organism evidence="1 2">
    <name type="scientific">SAR86 cluster bacterium</name>
    <dbReference type="NCBI Taxonomy" id="2030880"/>
    <lineage>
        <taxon>Bacteria</taxon>
        <taxon>Pseudomonadati</taxon>
        <taxon>Pseudomonadota</taxon>
        <taxon>Gammaproteobacteria</taxon>
        <taxon>SAR86 cluster</taxon>
    </lineage>
</organism>
<name>A0A972VYQ1_9GAMM</name>
<gene>
    <name evidence="1" type="ORF">HQ497_11670</name>
</gene>
<dbReference type="EMBL" id="JABMOJ010000443">
    <property type="protein sequence ID" value="NQV66011.1"/>
    <property type="molecule type" value="Genomic_DNA"/>
</dbReference>
<reference evidence="1" key="1">
    <citation type="submission" date="2020-05" db="EMBL/GenBank/DDBJ databases">
        <title>Sulfur intermediates as new biogeochemical hubs in an aquatic model microbial ecosystem.</title>
        <authorList>
            <person name="Vigneron A."/>
        </authorList>
    </citation>
    <scope>NUCLEOTIDE SEQUENCE</scope>
    <source>
        <strain evidence="1">Bin.250</strain>
    </source>
</reference>
<accession>A0A972VYQ1</accession>
<evidence type="ECO:0000313" key="2">
    <source>
        <dbReference type="Proteomes" id="UP000754644"/>
    </source>
</evidence>
<sequence>MGQQQFHIQRLGAVLVLVIGLCACGGGGGSSAAPRPQPSQPVVQPVTPPDTTAYIMDQFFPDKNFAGLRSLVRAANPGNPIANTLINCTVLMTEDNLCSFNQIPLLGMETSAPIVDQIMDRVLVSHDWMAVRMRDVFAQMPPELLLIMRGITAIVISYDIRPSFYWSGSGAIYIDPDRLWLSTVEQLTIDPTPDYRADLGNVFQFYMPGRYVANGDTDIRSLNRDLNSISMRLAGLFYHELAHANDFYPPGSLATIDRTVPMYMAAATRGLPSNLLQGTFPLTSVLMNRLAGVSFRSDTVRLADQSLTAEDVAAEFQLDVANDFYSYSSSREDLAMLFEEVMMYYSYGLDRDVAVTDLPANLEFCSQLRVAWGQRNRVAQSNILPRATLILEAVLPEFAAAVTLQLDDVVPTQMRVDEDFCANILVSPSATRSLMLPGAVNTQMPPLFQTYL</sequence>